<evidence type="ECO:0000313" key="1">
    <source>
        <dbReference type="EMBL" id="MED6216120.1"/>
    </source>
</evidence>
<reference evidence="1 2" key="1">
    <citation type="journal article" date="2023" name="Plants (Basel)">
        <title>Bridging the Gap: Combining Genomics and Transcriptomics Approaches to Understand Stylosanthes scabra, an Orphan Legume from the Brazilian Caatinga.</title>
        <authorList>
            <person name="Ferreira-Neto J.R.C."/>
            <person name="da Silva M.D."/>
            <person name="Binneck E."/>
            <person name="de Melo N.F."/>
            <person name="da Silva R.H."/>
            <person name="de Melo A.L.T.M."/>
            <person name="Pandolfi V."/>
            <person name="Bustamante F.O."/>
            <person name="Brasileiro-Vidal A.C."/>
            <person name="Benko-Iseppon A.M."/>
        </authorList>
    </citation>
    <scope>NUCLEOTIDE SEQUENCE [LARGE SCALE GENOMIC DNA]</scope>
    <source>
        <tissue evidence="1">Leaves</tissue>
    </source>
</reference>
<proteinExistence type="predicted"/>
<dbReference type="Proteomes" id="UP001341840">
    <property type="component" value="Unassembled WGS sequence"/>
</dbReference>
<evidence type="ECO:0000313" key="2">
    <source>
        <dbReference type="Proteomes" id="UP001341840"/>
    </source>
</evidence>
<organism evidence="1 2">
    <name type="scientific">Stylosanthes scabra</name>
    <dbReference type="NCBI Taxonomy" id="79078"/>
    <lineage>
        <taxon>Eukaryota</taxon>
        <taxon>Viridiplantae</taxon>
        <taxon>Streptophyta</taxon>
        <taxon>Embryophyta</taxon>
        <taxon>Tracheophyta</taxon>
        <taxon>Spermatophyta</taxon>
        <taxon>Magnoliopsida</taxon>
        <taxon>eudicotyledons</taxon>
        <taxon>Gunneridae</taxon>
        <taxon>Pentapetalae</taxon>
        <taxon>rosids</taxon>
        <taxon>fabids</taxon>
        <taxon>Fabales</taxon>
        <taxon>Fabaceae</taxon>
        <taxon>Papilionoideae</taxon>
        <taxon>50 kb inversion clade</taxon>
        <taxon>dalbergioids sensu lato</taxon>
        <taxon>Dalbergieae</taxon>
        <taxon>Pterocarpus clade</taxon>
        <taxon>Stylosanthes</taxon>
    </lineage>
</organism>
<name>A0ABU6Z1M2_9FABA</name>
<comment type="caution">
    <text evidence="1">The sequence shown here is derived from an EMBL/GenBank/DDBJ whole genome shotgun (WGS) entry which is preliminary data.</text>
</comment>
<accession>A0ABU6Z1M2</accession>
<protein>
    <submittedName>
        <fullName evidence="1">Uncharacterized protein</fullName>
    </submittedName>
</protein>
<sequence length="110" mass="12946">MKLGVWEFGEKLSEITRKAQPKRSRRIIWICITAWIPRARVRASLSITVLVSLEWLNSLTIFSKKCKITLLRNIEQYHKAFLITAMLILRVDSPIYLTNCNFVKDRDLRP</sequence>
<dbReference type="EMBL" id="JASCZI010271869">
    <property type="protein sequence ID" value="MED6216120.1"/>
    <property type="molecule type" value="Genomic_DNA"/>
</dbReference>
<gene>
    <name evidence="1" type="ORF">PIB30_004606</name>
</gene>
<keyword evidence="2" id="KW-1185">Reference proteome</keyword>